<dbReference type="InterPro" id="IPR029063">
    <property type="entry name" value="SAM-dependent_MTases_sf"/>
</dbReference>
<dbReference type="Pfam" id="PF13649">
    <property type="entry name" value="Methyltransf_25"/>
    <property type="match status" value="1"/>
</dbReference>
<proteinExistence type="predicted"/>
<feature type="domain" description="Methyltransferase" evidence="1">
    <location>
        <begin position="47"/>
        <end position="143"/>
    </location>
</feature>
<gene>
    <name evidence="2" type="ORF">FZD51_02145</name>
</gene>
<dbReference type="GO" id="GO:0008168">
    <property type="term" value="F:methyltransferase activity"/>
    <property type="evidence" value="ECO:0007669"/>
    <property type="project" value="UniProtKB-KW"/>
</dbReference>
<dbReference type="Proteomes" id="UP000322139">
    <property type="component" value="Unassembled WGS sequence"/>
</dbReference>
<dbReference type="SUPFAM" id="SSF53335">
    <property type="entry name" value="S-adenosyl-L-methionine-dependent methyltransferases"/>
    <property type="match status" value="1"/>
</dbReference>
<dbReference type="EMBL" id="VTER01000001">
    <property type="protein sequence ID" value="TYS52261.1"/>
    <property type="molecule type" value="Genomic_DNA"/>
</dbReference>
<dbReference type="GO" id="GO:0032259">
    <property type="term" value="P:methylation"/>
    <property type="evidence" value="ECO:0007669"/>
    <property type="project" value="UniProtKB-KW"/>
</dbReference>
<reference evidence="2 3" key="1">
    <citation type="submission" date="2019-08" db="EMBL/GenBank/DDBJ databases">
        <title>Bacillus genomes from the desert of Cuatro Cienegas, Coahuila.</title>
        <authorList>
            <person name="Olmedo-Alvarez G."/>
        </authorList>
    </citation>
    <scope>NUCLEOTIDE SEQUENCE [LARGE SCALE GENOMIC DNA]</scope>
    <source>
        <strain evidence="2 3">CH446_14T</strain>
    </source>
</reference>
<protein>
    <submittedName>
        <fullName evidence="2">Class I SAM-dependent methyltransferase</fullName>
    </submittedName>
</protein>
<evidence type="ECO:0000259" key="1">
    <source>
        <dbReference type="Pfam" id="PF13649"/>
    </source>
</evidence>
<dbReference type="InterPro" id="IPR041698">
    <property type="entry name" value="Methyltransf_25"/>
</dbReference>
<sequence length="202" mass="22708">MFNILARQFENPKGMLGKLAGKIMYSENRTINSWTAKKLNIKNKDRILEVGYGPGYCIKYIMNRCRCVYIDGVDLSPDMAASAEKRNKEWIEEGRVRLFTGDIHSLASDLGTYHKIVSINNYPLWTKPRETLGMLYEITEAGGEIAITVQPREKDADTLITKNLAKIIEADLASAGYEEIQASFKDVQPVLAVCVTAKKGRQ</sequence>
<name>A0A5D4RPE2_9BACI</name>
<keyword evidence="2" id="KW-0808">Transferase</keyword>
<organism evidence="2 3">
    <name type="scientific">Bacillus infantis</name>
    <dbReference type="NCBI Taxonomy" id="324767"/>
    <lineage>
        <taxon>Bacteria</taxon>
        <taxon>Bacillati</taxon>
        <taxon>Bacillota</taxon>
        <taxon>Bacilli</taxon>
        <taxon>Bacillales</taxon>
        <taxon>Bacillaceae</taxon>
        <taxon>Bacillus</taxon>
    </lineage>
</organism>
<evidence type="ECO:0000313" key="3">
    <source>
        <dbReference type="Proteomes" id="UP000322139"/>
    </source>
</evidence>
<comment type="caution">
    <text evidence="2">The sequence shown here is derived from an EMBL/GenBank/DDBJ whole genome shotgun (WGS) entry which is preliminary data.</text>
</comment>
<dbReference type="CDD" id="cd02440">
    <property type="entry name" value="AdoMet_MTases"/>
    <property type="match status" value="1"/>
</dbReference>
<dbReference type="AlphaFoldDB" id="A0A5D4RPE2"/>
<keyword evidence="2" id="KW-0489">Methyltransferase</keyword>
<dbReference type="Gene3D" id="3.40.50.150">
    <property type="entry name" value="Vaccinia Virus protein VP39"/>
    <property type="match status" value="1"/>
</dbReference>
<evidence type="ECO:0000313" key="2">
    <source>
        <dbReference type="EMBL" id="TYS52261.1"/>
    </source>
</evidence>
<dbReference type="RefSeq" id="WP_148973232.1">
    <property type="nucleotide sequence ID" value="NZ_JBNIKU010000005.1"/>
</dbReference>
<accession>A0A5D4RPE2</accession>